<reference evidence="1 2" key="1">
    <citation type="journal article" date="2012" name="PLoS ONE">
        <title>The purine-utilizing bacterium Clostridium acidurici 9a: a genome-guided metabolic reconsideration.</title>
        <authorList>
            <person name="Hartwich K."/>
            <person name="Poehlein A."/>
            <person name="Daniel R."/>
        </authorList>
    </citation>
    <scope>NUCLEOTIDE SEQUENCE [LARGE SCALE GENOMIC DNA]</scope>
    <source>
        <strain evidence="2">ATCC 7906 / DSM 604 / BCRC 14475 / CIP 104303 / KCTC 5404 / NCIMB 10678 / 9a</strain>
    </source>
</reference>
<dbReference type="InterPro" id="IPR042274">
    <property type="entry name" value="YycH/YycI_2"/>
</dbReference>
<dbReference type="Gene3D" id="3.30.310.160">
    <property type="entry name" value="YycH protein, domain 2"/>
    <property type="match status" value="1"/>
</dbReference>
<dbReference type="EMBL" id="CP003326">
    <property type="protein sequence ID" value="AFS79823.1"/>
    <property type="molecule type" value="Genomic_DNA"/>
</dbReference>
<organism evidence="1 2">
    <name type="scientific">Gottschalkia acidurici (strain ATCC 7906 / DSM 604 / BCRC 14475 / CIP 104303 / KCTC 5404 / NCIMB 10678 / 9a)</name>
    <name type="common">Clostridium acidurici</name>
    <dbReference type="NCBI Taxonomy" id="1128398"/>
    <lineage>
        <taxon>Bacteria</taxon>
        <taxon>Bacillati</taxon>
        <taxon>Bacillota</taxon>
        <taxon>Tissierellia</taxon>
        <taxon>Tissierellales</taxon>
        <taxon>Gottschalkiaceae</taxon>
        <taxon>Gottschalkia</taxon>
    </lineage>
</organism>
<proteinExistence type="predicted"/>
<evidence type="ECO:0000313" key="2">
    <source>
        <dbReference type="Proteomes" id="UP000006094"/>
    </source>
</evidence>
<dbReference type="Proteomes" id="UP000006094">
    <property type="component" value="Chromosome"/>
</dbReference>
<evidence type="ECO:0000313" key="1">
    <source>
        <dbReference type="EMBL" id="AFS79823.1"/>
    </source>
</evidence>
<dbReference type="KEGG" id="cad:Curi_c28310"/>
<dbReference type="PATRIC" id="fig|1128398.3.peg.2924"/>
<dbReference type="STRING" id="1128398.Curi_c28310"/>
<dbReference type="HOGENOM" id="CLU_086652_0_0_9"/>
<protein>
    <submittedName>
        <fullName evidence="1">Regulatory protein in low GC content Gram positives</fullName>
    </submittedName>
</protein>
<dbReference type="AlphaFoldDB" id="K0B1E4"/>
<keyword evidence="2" id="KW-1185">Reference proteome</keyword>
<dbReference type="eggNOG" id="COG4853">
    <property type="taxonomic scope" value="Bacteria"/>
</dbReference>
<sequence length="285" mass="33396">MDWSKAKNILIIAFIITNTFLAYVLFVVDSNKHDLSTDNDFLTDIVKLLSEKDIKLETDIPKEIPSLPVISIEYEKYKPEVVADRFLEKYVEEEEKNGVITYKNGNEILRLENNNKKIVYKNYFLQQKGVKKENILLKEALDKAKSFIEEKKFKTDDFKLGYAKEKDGIYKIEYNKVLKDIVIEETYMILEVSNQGVISFERYWVDSIEKSNNMISVSSTSKALLRILTREEYYGKTIKEISVCYYFKPTVYEKSDRFRDARGGKAIPTWRFVFEDGSKAFLEDS</sequence>
<name>K0B1E4_GOTA9</name>
<accession>K0B1E4</accession>
<gene>
    <name evidence="1" type="primary">yycI</name>
    <name evidence="1" type="ordered locus">Curi_c28310</name>
</gene>
<dbReference type="RefSeq" id="WP_014968957.1">
    <property type="nucleotide sequence ID" value="NC_018664.1"/>
</dbReference>